<organism evidence="1 2">
    <name type="scientific">Colletotrichum plurivorum</name>
    <dbReference type="NCBI Taxonomy" id="2175906"/>
    <lineage>
        <taxon>Eukaryota</taxon>
        <taxon>Fungi</taxon>
        <taxon>Dikarya</taxon>
        <taxon>Ascomycota</taxon>
        <taxon>Pezizomycotina</taxon>
        <taxon>Sordariomycetes</taxon>
        <taxon>Hypocreomycetidae</taxon>
        <taxon>Glomerellales</taxon>
        <taxon>Glomerellaceae</taxon>
        <taxon>Colletotrichum</taxon>
        <taxon>Colletotrichum orchidearum species complex</taxon>
    </lineage>
</organism>
<dbReference type="Proteomes" id="UP000654918">
    <property type="component" value="Unassembled WGS sequence"/>
</dbReference>
<sequence length="161" mass="17912">MQLNRVKSLSSELRRLSLQAALNTDERLPETAREGSLRRLYITALYGTYGLFLGANRLGSTLSPVASPFASIKVFSGSQGSWLLPRKYVRDPSVFAHRRGYIEQISRAWVSYAANVGTDLTLEQSIERCSTSESSLTPAESLLSPGRPVTLPPHQRSRFRL</sequence>
<evidence type="ECO:0000313" key="1">
    <source>
        <dbReference type="EMBL" id="KAF6829693.1"/>
    </source>
</evidence>
<reference evidence="1" key="1">
    <citation type="journal article" date="2020" name="Phytopathology">
        <title>Genome Sequence Resources of Colletotrichum truncatum, C. plurivorum, C. musicola, and C. sojae: Four Species Pathogenic to Soybean (Glycine max).</title>
        <authorList>
            <person name="Rogerio F."/>
            <person name="Boufleur T.R."/>
            <person name="Ciampi-Guillardi M."/>
            <person name="Sukno S.A."/>
            <person name="Thon M.R."/>
            <person name="Massola Junior N.S."/>
            <person name="Baroncelli R."/>
        </authorList>
    </citation>
    <scope>NUCLEOTIDE SEQUENCE</scope>
    <source>
        <strain evidence="1">LFN00145</strain>
    </source>
</reference>
<protein>
    <submittedName>
        <fullName evidence="1">Uncharacterized protein</fullName>
    </submittedName>
</protein>
<comment type="caution">
    <text evidence="1">The sequence shown here is derived from an EMBL/GenBank/DDBJ whole genome shotgun (WGS) entry which is preliminary data.</text>
</comment>
<dbReference type="AlphaFoldDB" id="A0A8H6KEB3"/>
<accession>A0A8H6KEB3</accession>
<name>A0A8H6KEB3_9PEZI</name>
<keyword evidence="2" id="KW-1185">Reference proteome</keyword>
<gene>
    <name evidence="1" type="ORF">CPLU01_07775</name>
</gene>
<evidence type="ECO:0000313" key="2">
    <source>
        <dbReference type="Proteomes" id="UP000654918"/>
    </source>
</evidence>
<dbReference type="EMBL" id="WIGO01000104">
    <property type="protein sequence ID" value="KAF6829693.1"/>
    <property type="molecule type" value="Genomic_DNA"/>
</dbReference>
<proteinExistence type="predicted"/>